<organism evidence="1 2">
    <name type="scientific">Dictyobacter aurantiacus</name>
    <dbReference type="NCBI Taxonomy" id="1936993"/>
    <lineage>
        <taxon>Bacteria</taxon>
        <taxon>Bacillati</taxon>
        <taxon>Chloroflexota</taxon>
        <taxon>Ktedonobacteria</taxon>
        <taxon>Ktedonobacterales</taxon>
        <taxon>Dictyobacteraceae</taxon>
        <taxon>Dictyobacter</taxon>
    </lineage>
</organism>
<keyword evidence="2" id="KW-1185">Reference proteome</keyword>
<accession>A0A401ZRI1</accession>
<dbReference type="EMBL" id="BIFQ01000002">
    <property type="protein sequence ID" value="GCE09475.1"/>
    <property type="molecule type" value="Genomic_DNA"/>
</dbReference>
<sequence>MPMMVHLTSEKKVRHILQGGIKGSRGVYCMPMLQNHYISYQWLRELKRNGQRTYVAVYFRLASNEVVSVGHYSRPHEQMQLSQAIATLMQINDPQGYEIIVPRKVERKEINKVRPISQLLGWRYMPHAHGKAFCNCPACIPRGQIKSRILRERYKNGTTRSGSD</sequence>
<comment type="caution">
    <text evidence="1">The sequence shown here is derived from an EMBL/GenBank/DDBJ whole genome shotgun (WGS) entry which is preliminary data.</text>
</comment>
<dbReference type="Proteomes" id="UP000287224">
    <property type="component" value="Unassembled WGS sequence"/>
</dbReference>
<evidence type="ECO:0000313" key="2">
    <source>
        <dbReference type="Proteomes" id="UP000287224"/>
    </source>
</evidence>
<protein>
    <submittedName>
        <fullName evidence="1">Uncharacterized protein</fullName>
    </submittedName>
</protein>
<gene>
    <name evidence="1" type="ORF">KDAU_68040</name>
</gene>
<dbReference type="AlphaFoldDB" id="A0A401ZRI1"/>
<dbReference type="OrthoDB" id="275217at2"/>
<name>A0A401ZRI1_9CHLR</name>
<reference evidence="2" key="1">
    <citation type="submission" date="2018-12" db="EMBL/GenBank/DDBJ databases">
        <title>Tengunoibacter tsumagoiensis gen. nov., sp. nov., Dictyobacter kobayashii sp. nov., D. alpinus sp. nov., and D. joshuensis sp. nov. and description of Dictyobacteraceae fam. nov. within the order Ktedonobacterales isolated from Tengu-no-mugimeshi.</title>
        <authorList>
            <person name="Wang C.M."/>
            <person name="Zheng Y."/>
            <person name="Sakai Y."/>
            <person name="Toyoda A."/>
            <person name="Minakuchi Y."/>
            <person name="Abe K."/>
            <person name="Yokota A."/>
            <person name="Yabe S."/>
        </authorList>
    </citation>
    <scope>NUCLEOTIDE SEQUENCE [LARGE SCALE GENOMIC DNA]</scope>
    <source>
        <strain evidence="2">S-27</strain>
    </source>
</reference>
<dbReference type="RefSeq" id="WP_126601949.1">
    <property type="nucleotide sequence ID" value="NZ_BIFQ01000002.1"/>
</dbReference>
<evidence type="ECO:0000313" key="1">
    <source>
        <dbReference type="EMBL" id="GCE09475.1"/>
    </source>
</evidence>
<proteinExistence type="predicted"/>